<protein>
    <submittedName>
        <fullName evidence="1">Uncharacterized protein</fullName>
    </submittedName>
</protein>
<name>B0T941_CAUSK</name>
<dbReference type="HOGENOM" id="CLU_168195_0_0_5"/>
<sequence length="103" mass="10861">MQLFSLSAMQSARSLGAASGAASAQAPASSGSVVDDFLKVAKQTPAERLRAQMLEKLGKSEDDLKAMDAVARQKIEDQIKQAIREQLTGQDKPAAGAFVDLKA</sequence>
<gene>
    <name evidence="1" type="ordered locus">Caul_5096</name>
</gene>
<proteinExistence type="predicted"/>
<dbReference type="EMBL" id="CP000928">
    <property type="protein sequence ID" value="ABZ74216.1"/>
    <property type="molecule type" value="Genomic_DNA"/>
</dbReference>
<dbReference type="KEGG" id="cak:Caul_5096"/>
<organism evidence="1">
    <name type="scientific">Caulobacter sp. (strain K31)</name>
    <dbReference type="NCBI Taxonomy" id="366602"/>
    <lineage>
        <taxon>Bacteria</taxon>
        <taxon>Pseudomonadati</taxon>
        <taxon>Pseudomonadota</taxon>
        <taxon>Alphaproteobacteria</taxon>
        <taxon>Caulobacterales</taxon>
        <taxon>Caulobacteraceae</taxon>
        <taxon>Caulobacter</taxon>
    </lineage>
</organism>
<accession>B0T941</accession>
<evidence type="ECO:0000313" key="1">
    <source>
        <dbReference type="EMBL" id="ABZ74216.1"/>
    </source>
</evidence>
<keyword evidence="1" id="KW-0614">Plasmid</keyword>
<dbReference type="AlphaFoldDB" id="B0T941"/>
<geneLocation type="plasmid" evidence="1">
    <name>pCAUL01</name>
</geneLocation>
<reference evidence="1" key="1">
    <citation type="submission" date="2008-01" db="EMBL/GenBank/DDBJ databases">
        <title>Complete sequence of plasmid1 pCAUL01 of Caulobacter sp. K31.</title>
        <authorList>
            <consortium name="US DOE Joint Genome Institute"/>
            <person name="Copeland A."/>
            <person name="Lucas S."/>
            <person name="Lapidus A."/>
            <person name="Barry K."/>
            <person name="Glavina del Rio T."/>
            <person name="Dalin E."/>
            <person name="Tice H."/>
            <person name="Pitluck S."/>
            <person name="Bruce D."/>
            <person name="Goodwin L."/>
            <person name="Thompson L.S."/>
            <person name="Brettin T."/>
            <person name="Detter J.C."/>
            <person name="Han C."/>
            <person name="Schmutz J."/>
            <person name="Larimer F."/>
            <person name="Land M."/>
            <person name="Hauser L."/>
            <person name="Kyrpides N."/>
            <person name="Kim E."/>
            <person name="Stephens C."/>
            <person name="Richardson P."/>
        </authorList>
    </citation>
    <scope>NUCLEOTIDE SEQUENCE [LARGE SCALE GENOMIC DNA]</scope>
    <source>
        <plasmid evidence="1">K31</plasmid>
        <plasmid evidence="1">pCAUL01</plasmid>
    </source>
</reference>